<evidence type="ECO:0000256" key="1">
    <source>
        <dbReference type="ARBA" id="ARBA00004141"/>
    </source>
</evidence>
<feature type="transmembrane region" description="Helical" evidence="5">
    <location>
        <begin position="266"/>
        <end position="285"/>
    </location>
</feature>
<accession>A0ABW2TJ77</accession>
<evidence type="ECO:0000256" key="4">
    <source>
        <dbReference type="ARBA" id="ARBA00023136"/>
    </source>
</evidence>
<dbReference type="Proteomes" id="UP001596512">
    <property type="component" value="Unassembled WGS sequence"/>
</dbReference>
<reference evidence="7" key="1">
    <citation type="journal article" date="2019" name="Int. J. Syst. Evol. Microbiol.">
        <title>The Global Catalogue of Microorganisms (GCM) 10K type strain sequencing project: providing services to taxonomists for standard genome sequencing and annotation.</title>
        <authorList>
            <consortium name="The Broad Institute Genomics Platform"/>
            <consortium name="The Broad Institute Genome Sequencing Center for Infectious Disease"/>
            <person name="Wu L."/>
            <person name="Ma J."/>
        </authorList>
    </citation>
    <scope>NUCLEOTIDE SEQUENCE [LARGE SCALE GENOMIC DNA]</scope>
    <source>
        <strain evidence="7">JCM 17695</strain>
    </source>
</reference>
<dbReference type="InterPro" id="IPR011701">
    <property type="entry name" value="MFS"/>
</dbReference>
<feature type="transmembrane region" description="Helical" evidence="5">
    <location>
        <begin position="39"/>
        <end position="57"/>
    </location>
</feature>
<feature type="transmembrane region" description="Helical" evidence="5">
    <location>
        <begin position="129"/>
        <end position="149"/>
    </location>
</feature>
<feature type="transmembrane region" description="Helical" evidence="5">
    <location>
        <begin position="155"/>
        <end position="174"/>
    </location>
</feature>
<organism evidence="6 7">
    <name type="scientific">Actinokineospora soli</name>
    <dbReference type="NCBI Taxonomy" id="1048753"/>
    <lineage>
        <taxon>Bacteria</taxon>
        <taxon>Bacillati</taxon>
        <taxon>Actinomycetota</taxon>
        <taxon>Actinomycetes</taxon>
        <taxon>Pseudonocardiales</taxon>
        <taxon>Pseudonocardiaceae</taxon>
        <taxon>Actinokineospora</taxon>
    </lineage>
</organism>
<evidence type="ECO:0000256" key="5">
    <source>
        <dbReference type="SAM" id="Phobius"/>
    </source>
</evidence>
<name>A0ABW2TJ77_9PSEU</name>
<dbReference type="Pfam" id="PF07690">
    <property type="entry name" value="MFS_1"/>
    <property type="match status" value="1"/>
</dbReference>
<dbReference type="InterPro" id="IPR036259">
    <property type="entry name" value="MFS_trans_sf"/>
</dbReference>
<evidence type="ECO:0000256" key="2">
    <source>
        <dbReference type="ARBA" id="ARBA00022692"/>
    </source>
</evidence>
<dbReference type="PANTHER" id="PTHR23514">
    <property type="entry name" value="BYPASS OF STOP CODON PROTEIN 6"/>
    <property type="match status" value="1"/>
</dbReference>
<feature type="transmembrane region" description="Helical" evidence="5">
    <location>
        <begin position="291"/>
        <end position="316"/>
    </location>
</feature>
<dbReference type="InterPro" id="IPR051788">
    <property type="entry name" value="MFS_Transporter"/>
</dbReference>
<keyword evidence="3 5" id="KW-1133">Transmembrane helix</keyword>
<feature type="transmembrane region" description="Helical" evidence="5">
    <location>
        <begin position="199"/>
        <end position="217"/>
    </location>
</feature>
<feature type="transmembrane region" description="Helical" evidence="5">
    <location>
        <begin position="69"/>
        <end position="87"/>
    </location>
</feature>
<sequence>MGDVVAVLVFFAMNGVVFGSWASRVPALAAQVDAAEGVLGLALLGASVGMIAAASVAGRLCAVHGARRVLGVSTLASAAAAPLLGLAPSPLLLGLALVLLGACVGTFDVAMNVAAVTVIRATGRPMMPVFHAGFSFGGLLGAAGAYAAVTAGLAPFAHLVVVGVVVAAASIAFVRQVPDEVRQTDAPVAKGPAPFRRPVLWLLAAVALCSAVAEGASADWSALFAAEYRGMGEATAALVYGAFSIAMAVTRLFGEWAQRRFGPQRLLVVGALVGGGGLVLSAATSAPALTFAGFALAGVGLAYMFPVALDLAAAAGRRADGTGGERELGFVTAIAYSGFLAGPPLIGGIAHLTDLAFALGVAGVIACVIAPAALAARAAARREEIVRV</sequence>
<evidence type="ECO:0000256" key="3">
    <source>
        <dbReference type="ARBA" id="ARBA00022989"/>
    </source>
</evidence>
<gene>
    <name evidence="6" type="ORF">ACFQV2_08025</name>
</gene>
<protein>
    <submittedName>
        <fullName evidence="6">MFS transporter</fullName>
    </submittedName>
</protein>
<feature type="transmembrane region" description="Helical" evidence="5">
    <location>
        <begin position="356"/>
        <end position="380"/>
    </location>
</feature>
<feature type="transmembrane region" description="Helical" evidence="5">
    <location>
        <begin position="93"/>
        <end position="117"/>
    </location>
</feature>
<comment type="caution">
    <text evidence="6">The sequence shown here is derived from an EMBL/GenBank/DDBJ whole genome shotgun (WGS) entry which is preliminary data.</text>
</comment>
<proteinExistence type="predicted"/>
<keyword evidence="2 5" id="KW-0812">Transmembrane</keyword>
<keyword evidence="7" id="KW-1185">Reference proteome</keyword>
<evidence type="ECO:0000313" key="7">
    <source>
        <dbReference type="Proteomes" id="UP001596512"/>
    </source>
</evidence>
<comment type="subcellular location">
    <subcellularLocation>
        <location evidence="1">Membrane</location>
        <topology evidence="1">Multi-pass membrane protein</topology>
    </subcellularLocation>
</comment>
<dbReference type="Gene3D" id="1.20.1250.20">
    <property type="entry name" value="MFS general substrate transporter like domains"/>
    <property type="match status" value="2"/>
</dbReference>
<feature type="transmembrane region" description="Helical" evidence="5">
    <location>
        <begin position="237"/>
        <end position="254"/>
    </location>
</feature>
<feature type="transmembrane region" description="Helical" evidence="5">
    <location>
        <begin position="328"/>
        <end position="350"/>
    </location>
</feature>
<evidence type="ECO:0000313" key="6">
    <source>
        <dbReference type="EMBL" id="MFC7613561.1"/>
    </source>
</evidence>
<keyword evidence="4 5" id="KW-0472">Membrane</keyword>
<dbReference type="EMBL" id="JBHTEY010000004">
    <property type="protein sequence ID" value="MFC7613561.1"/>
    <property type="molecule type" value="Genomic_DNA"/>
</dbReference>
<dbReference type="SUPFAM" id="SSF103473">
    <property type="entry name" value="MFS general substrate transporter"/>
    <property type="match status" value="1"/>
</dbReference>
<dbReference type="PANTHER" id="PTHR23514:SF13">
    <property type="entry name" value="INNER MEMBRANE PROTEIN YBJJ"/>
    <property type="match status" value="1"/>
</dbReference>